<feature type="region of interest" description="Disordered" evidence="1">
    <location>
        <begin position="40"/>
        <end position="63"/>
    </location>
</feature>
<sequence>MPERQSTAPEAVVPSSSSARHIIPSSTTRRLQWAIPHSRNLPNELSPAATSAPIPISGRMEETTRRYRSSSCHQPAPWVPVLPRGNITPAPSHSHLDSITDYCLPDTHGWESARKCRLKRGEEQTGKILAGRWPPATPWDKPVVVRKDVDFRKEEQDRLQRWAVTGWANSMYQDGTMGAWIW</sequence>
<feature type="compositionally biased region" description="Low complexity" evidence="1">
    <location>
        <begin position="15"/>
        <end position="26"/>
    </location>
</feature>
<evidence type="ECO:0000256" key="1">
    <source>
        <dbReference type="SAM" id="MobiDB-lite"/>
    </source>
</evidence>
<protein>
    <submittedName>
        <fullName evidence="2">Uncharacterized protein</fullName>
    </submittedName>
</protein>
<evidence type="ECO:0000313" key="2">
    <source>
        <dbReference type="EMBL" id="KAF1911885.1"/>
    </source>
</evidence>
<name>A0A6A5Q8Y2_AMPQU</name>
<dbReference type="AlphaFoldDB" id="A0A6A5Q8Y2"/>
<organism evidence="2 3">
    <name type="scientific">Ampelomyces quisqualis</name>
    <name type="common">Powdery mildew agent</name>
    <dbReference type="NCBI Taxonomy" id="50730"/>
    <lineage>
        <taxon>Eukaryota</taxon>
        <taxon>Fungi</taxon>
        <taxon>Dikarya</taxon>
        <taxon>Ascomycota</taxon>
        <taxon>Pezizomycotina</taxon>
        <taxon>Dothideomycetes</taxon>
        <taxon>Pleosporomycetidae</taxon>
        <taxon>Pleosporales</taxon>
        <taxon>Pleosporineae</taxon>
        <taxon>Phaeosphaeriaceae</taxon>
        <taxon>Ampelomyces</taxon>
    </lineage>
</organism>
<dbReference type="Proteomes" id="UP000800096">
    <property type="component" value="Unassembled WGS sequence"/>
</dbReference>
<feature type="region of interest" description="Disordered" evidence="1">
    <location>
        <begin position="1"/>
        <end position="27"/>
    </location>
</feature>
<keyword evidence="3" id="KW-1185">Reference proteome</keyword>
<reference evidence="2" key="1">
    <citation type="journal article" date="2020" name="Stud. Mycol.">
        <title>101 Dothideomycetes genomes: a test case for predicting lifestyles and emergence of pathogens.</title>
        <authorList>
            <person name="Haridas S."/>
            <person name="Albert R."/>
            <person name="Binder M."/>
            <person name="Bloem J."/>
            <person name="Labutti K."/>
            <person name="Salamov A."/>
            <person name="Andreopoulos B."/>
            <person name="Baker S."/>
            <person name="Barry K."/>
            <person name="Bills G."/>
            <person name="Bluhm B."/>
            <person name="Cannon C."/>
            <person name="Castanera R."/>
            <person name="Culley D."/>
            <person name="Daum C."/>
            <person name="Ezra D."/>
            <person name="Gonzalez J."/>
            <person name="Henrissat B."/>
            <person name="Kuo A."/>
            <person name="Liang C."/>
            <person name="Lipzen A."/>
            <person name="Lutzoni F."/>
            <person name="Magnuson J."/>
            <person name="Mondo S."/>
            <person name="Nolan M."/>
            <person name="Ohm R."/>
            <person name="Pangilinan J."/>
            <person name="Park H.-J."/>
            <person name="Ramirez L."/>
            <person name="Alfaro M."/>
            <person name="Sun H."/>
            <person name="Tritt A."/>
            <person name="Yoshinaga Y."/>
            <person name="Zwiers L.-H."/>
            <person name="Turgeon B."/>
            <person name="Goodwin S."/>
            <person name="Spatafora J."/>
            <person name="Crous P."/>
            <person name="Grigoriev I."/>
        </authorList>
    </citation>
    <scope>NUCLEOTIDE SEQUENCE</scope>
    <source>
        <strain evidence="2">HMLAC05119</strain>
    </source>
</reference>
<gene>
    <name evidence="2" type="ORF">BDU57DRAFT_90616</name>
</gene>
<evidence type="ECO:0000313" key="3">
    <source>
        <dbReference type="Proteomes" id="UP000800096"/>
    </source>
</evidence>
<accession>A0A6A5Q8Y2</accession>
<dbReference type="EMBL" id="ML979142">
    <property type="protein sequence ID" value="KAF1911885.1"/>
    <property type="molecule type" value="Genomic_DNA"/>
</dbReference>
<proteinExistence type="predicted"/>